<keyword evidence="1" id="KW-0472">Membrane</keyword>
<feature type="domain" description="Nucleotide-diphospho-sugar transferase" evidence="2">
    <location>
        <begin position="108"/>
        <end position="317"/>
    </location>
</feature>
<protein>
    <recommendedName>
        <fullName evidence="2">Nucleotide-diphospho-sugar transferase domain-containing protein</fullName>
    </recommendedName>
</protein>
<dbReference type="Pfam" id="PF03407">
    <property type="entry name" value="Nucleotid_trans"/>
    <property type="match status" value="1"/>
</dbReference>
<dbReference type="InterPro" id="IPR052636">
    <property type="entry name" value="UDP-D-xylose:L-fucose_XylT"/>
</dbReference>
<evidence type="ECO:0000313" key="3">
    <source>
        <dbReference type="EMBL" id="KAJ8312081.1"/>
    </source>
</evidence>
<dbReference type="Proteomes" id="UP001217089">
    <property type="component" value="Unassembled WGS sequence"/>
</dbReference>
<reference evidence="3 4" key="1">
    <citation type="submission" date="2022-12" db="EMBL/GenBank/DDBJ databases">
        <title>Chromosome-level genome of Tegillarca granosa.</title>
        <authorList>
            <person name="Kim J."/>
        </authorList>
    </citation>
    <scope>NUCLEOTIDE SEQUENCE [LARGE SCALE GENOMIC DNA]</scope>
    <source>
        <strain evidence="3">Teg-2019</strain>
        <tissue evidence="3">Adductor muscle</tissue>
    </source>
</reference>
<keyword evidence="1" id="KW-0812">Transmembrane</keyword>
<dbReference type="PANTHER" id="PTHR47032">
    <property type="entry name" value="UDP-D-XYLOSE:L-FUCOSE ALPHA-1,3-D-XYLOSYLTRANSFERASE-RELATED"/>
    <property type="match status" value="1"/>
</dbReference>
<name>A0ABQ9F3X6_TEGGR</name>
<dbReference type="InterPro" id="IPR005069">
    <property type="entry name" value="Nucl-diP-sugar_transferase"/>
</dbReference>
<sequence>MKLRIYTVFSSVFIVSVSITFFCFIYLSPSKTDKDISSGMGKIFISDKLGFSQNVFTYQVARHQQDDALLVAAKKISQKNLTVLVTLINDAYIPFTYSWLCNTKYMNIHKQVLIISSDEKSTEKLKRDWPEISAVYLKGLSTSGDQVYSHAGYVRLMIKRTEALLKLLENDIEMFLFEVDCLWLRNPMSYLQSHKGYDLLVNPVSERPGIVAGGFLFMYPTKATKSIWKALTEQLLKLENQIKALPPGRQISEGQNDQIFLSNLISHKYANIKTKNLPLTEFADGKWYKFPEAKRNQLKPYVINNNWALGNKEKLTRAKKWGHWFLKDDNSCYEDQIKKIVVNS</sequence>
<keyword evidence="1" id="KW-1133">Transmembrane helix</keyword>
<evidence type="ECO:0000256" key="1">
    <source>
        <dbReference type="SAM" id="Phobius"/>
    </source>
</evidence>
<organism evidence="3 4">
    <name type="scientific">Tegillarca granosa</name>
    <name type="common">Malaysian cockle</name>
    <name type="synonym">Anadara granosa</name>
    <dbReference type="NCBI Taxonomy" id="220873"/>
    <lineage>
        <taxon>Eukaryota</taxon>
        <taxon>Metazoa</taxon>
        <taxon>Spiralia</taxon>
        <taxon>Lophotrochozoa</taxon>
        <taxon>Mollusca</taxon>
        <taxon>Bivalvia</taxon>
        <taxon>Autobranchia</taxon>
        <taxon>Pteriomorphia</taxon>
        <taxon>Arcoida</taxon>
        <taxon>Arcoidea</taxon>
        <taxon>Arcidae</taxon>
        <taxon>Tegillarca</taxon>
    </lineage>
</organism>
<proteinExistence type="predicted"/>
<evidence type="ECO:0000313" key="4">
    <source>
        <dbReference type="Proteomes" id="UP001217089"/>
    </source>
</evidence>
<comment type="caution">
    <text evidence="3">The sequence shown here is derived from an EMBL/GenBank/DDBJ whole genome shotgun (WGS) entry which is preliminary data.</text>
</comment>
<keyword evidence="4" id="KW-1185">Reference proteome</keyword>
<feature type="transmembrane region" description="Helical" evidence="1">
    <location>
        <begin position="6"/>
        <end position="27"/>
    </location>
</feature>
<dbReference type="PANTHER" id="PTHR47032:SF1">
    <property type="entry name" value="UDP-D-XYLOSE:L-FUCOSE ALPHA-1,3-D-XYLOSYLTRANSFERASE-RELATED"/>
    <property type="match status" value="1"/>
</dbReference>
<gene>
    <name evidence="3" type="ORF">KUTeg_009454</name>
</gene>
<accession>A0ABQ9F3X6</accession>
<dbReference type="EMBL" id="JARBDR010000440">
    <property type="protein sequence ID" value="KAJ8312081.1"/>
    <property type="molecule type" value="Genomic_DNA"/>
</dbReference>
<evidence type="ECO:0000259" key="2">
    <source>
        <dbReference type="Pfam" id="PF03407"/>
    </source>
</evidence>